<evidence type="ECO:0000313" key="2">
    <source>
        <dbReference type="Proteomes" id="UP001196413"/>
    </source>
</evidence>
<dbReference type="EMBL" id="JAHQIW010003773">
    <property type="protein sequence ID" value="KAJ1360087.1"/>
    <property type="molecule type" value="Genomic_DNA"/>
</dbReference>
<organism evidence="1 2">
    <name type="scientific">Parelaphostrongylus tenuis</name>
    <name type="common">Meningeal worm</name>
    <dbReference type="NCBI Taxonomy" id="148309"/>
    <lineage>
        <taxon>Eukaryota</taxon>
        <taxon>Metazoa</taxon>
        <taxon>Ecdysozoa</taxon>
        <taxon>Nematoda</taxon>
        <taxon>Chromadorea</taxon>
        <taxon>Rhabditida</taxon>
        <taxon>Rhabditina</taxon>
        <taxon>Rhabditomorpha</taxon>
        <taxon>Strongyloidea</taxon>
        <taxon>Metastrongylidae</taxon>
        <taxon>Parelaphostrongylus</taxon>
    </lineage>
</organism>
<reference evidence="1" key="1">
    <citation type="submission" date="2021-06" db="EMBL/GenBank/DDBJ databases">
        <title>Parelaphostrongylus tenuis whole genome reference sequence.</title>
        <authorList>
            <person name="Garwood T.J."/>
            <person name="Larsen P.A."/>
            <person name="Fountain-Jones N.M."/>
            <person name="Garbe J.R."/>
            <person name="Macchietto M.G."/>
            <person name="Kania S.A."/>
            <person name="Gerhold R.W."/>
            <person name="Richards J.E."/>
            <person name="Wolf T.M."/>
        </authorList>
    </citation>
    <scope>NUCLEOTIDE SEQUENCE</scope>
    <source>
        <strain evidence="1">MNPRO001-30</strain>
        <tissue evidence="1">Meninges</tissue>
    </source>
</reference>
<gene>
    <name evidence="1" type="ORF">KIN20_018976</name>
</gene>
<name>A0AAD5QRZ4_PARTN</name>
<proteinExistence type="predicted"/>
<protein>
    <submittedName>
        <fullName evidence="1">Uncharacterized protein</fullName>
    </submittedName>
</protein>
<comment type="caution">
    <text evidence="1">The sequence shown here is derived from an EMBL/GenBank/DDBJ whole genome shotgun (WGS) entry which is preliminary data.</text>
</comment>
<dbReference type="AlphaFoldDB" id="A0AAD5QRZ4"/>
<keyword evidence="2" id="KW-1185">Reference proteome</keyword>
<dbReference type="Proteomes" id="UP001196413">
    <property type="component" value="Unassembled WGS sequence"/>
</dbReference>
<evidence type="ECO:0000313" key="1">
    <source>
        <dbReference type="EMBL" id="KAJ1360087.1"/>
    </source>
</evidence>
<accession>A0AAD5QRZ4</accession>
<sequence length="89" mass="9908">MMKKNCIIGDNTVTSICTQPMGQAQMACMMYLAAIPPQHLTIGRVISISTAFYFVQTSFNKAKQISLEQKHRHGELVENDVAKCDQQSS</sequence>